<proteinExistence type="predicted"/>
<gene>
    <name evidence="1" type="ORF">METZ01_LOCUS14844</name>
</gene>
<dbReference type="EMBL" id="UINC01000841">
    <property type="protein sequence ID" value="SUZ61990.1"/>
    <property type="molecule type" value="Genomic_DNA"/>
</dbReference>
<name>A0A381P544_9ZZZZ</name>
<organism evidence="1">
    <name type="scientific">marine metagenome</name>
    <dbReference type="NCBI Taxonomy" id="408172"/>
    <lineage>
        <taxon>unclassified sequences</taxon>
        <taxon>metagenomes</taxon>
        <taxon>ecological metagenomes</taxon>
    </lineage>
</organism>
<protein>
    <submittedName>
        <fullName evidence="1">Uncharacterized protein</fullName>
    </submittedName>
</protein>
<evidence type="ECO:0000313" key="1">
    <source>
        <dbReference type="EMBL" id="SUZ61990.1"/>
    </source>
</evidence>
<dbReference type="AlphaFoldDB" id="A0A381P544"/>
<reference evidence="1" key="1">
    <citation type="submission" date="2018-05" db="EMBL/GenBank/DDBJ databases">
        <authorList>
            <person name="Lanie J.A."/>
            <person name="Ng W.-L."/>
            <person name="Kazmierczak K.M."/>
            <person name="Andrzejewski T.M."/>
            <person name="Davidsen T.M."/>
            <person name="Wayne K.J."/>
            <person name="Tettelin H."/>
            <person name="Glass J.I."/>
            <person name="Rusch D."/>
            <person name="Podicherti R."/>
            <person name="Tsui H.-C.T."/>
            <person name="Winkler M.E."/>
        </authorList>
    </citation>
    <scope>NUCLEOTIDE SEQUENCE</scope>
</reference>
<sequence length="50" mass="5958">MRFSIAFNFSMLLYWYTSLEGFIYEFELKRLANEKVIGLWVGVQSLNFGK</sequence>
<accession>A0A381P544</accession>